<dbReference type="AlphaFoldDB" id="A0A0K9NND8"/>
<sequence length="218" mass="25651">MVDDCRHTCLRLDIVDDDPESKDIIFVKGSWFPSHFDLYITNGLHAWSCHGSEEEVKKRARLWDQSIALYIETAESYLGFQQSGSVYRFEDIGDRQRRFSFTFEKQGVTLQWRWKCQPSCNEKQLTFTVLDFLMESNIRLSDEVIRKTQSIEKLKIEAEKCLDQSERFRNEKVEFEQVAFSKFVSLLNSKKAKLRELRDKIAKLETSGKHTEDENSSL</sequence>
<comment type="caution">
    <text evidence="7">The sequence shown here is derived from an EMBL/GenBank/DDBJ whole genome shotgun (WGS) entry which is preliminary data.</text>
</comment>
<dbReference type="InterPro" id="IPR053961">
    <property type="entry name" value="XRCC4_N"/>
</dbReference>
<feature type="coiled-coil region" evidence="5">
    <location>
        <begin position="151"/>
        <end position="214"/>
    </location>
</feature>
<dbReference type="GO" id="GO:0032807">
    <property type="term" value="C:DNA ligase IV complex"/>
    <property type="evidence" value="ECO:0000318"/>
    <property type="project" value="GO_Central"/>
</dbReference>
<evidence type="ECO:0000256" key="5">
    <source>
        <dbReference type="SAM" id="Coils"/>
    </source>
</evidence>
<dbReference type="Proteomes" id="UP000036987">
    <property type="component" value="Unassembled WGS sequence"/>
</dbReference>
<dbReference type="SUPFAM" id="SSF58022">
    <property type="entry name" value="XRCC4, C-terminal oligomerization domain"/>
    <property type="match status" value="1"/>
</dbReference>
<evidence type="ECO:0000256" key="3">
    <source>
        <dbReference type="ARBA" id="ARBA00023204"/>
    </source>
</evidence>
<accession>A0A0K9NND8</accession>
<dbReference type="Pfam" id="PF06632">
    <property type="entry name" value="XRCC4"/>
    <property type="match status" value="1"/>
</dbReference>
<dbReference type="OrthoDB" id="8064436at2759"/>
<gene>
    <name evidence="7" type="ORF">ZOSMA_7G01340</name>
</gene>
<dbReference type="GO" id="GO:0006303">
    <property type="term" value="P:double-strand break repair via nonhomologous end joining"/>
    <property type="evidence" value="ECO:0000318"/>
    <property type="project" value="GO_Central"/>
</dbReference>
<dbReference type="EMBL" id="LFYR01001978">
    <property type="protein sequence ID" value="KMZ58103.1"/>
    <property type="molecule type" value="Genomic_DNA"/>
</dbReference>
<reference evidence="8" key="1">
    <citation type="journal article" date="2016" name="Nature">
        <title>The genome of the seagrass Zostera marina reveals angiosperm adaptation to the sea.</title>
        <authorList>
            <person name="Olsen J.L."/>
            <person name="Rouze P."/>
            <person name="Verhelst B."/>
            <person name="Lin Y.-C."/>
            <person name="Bayer T."/>
            <person name="Collen J."/>
            <person name="Dattolo E."/>
            <person name="De Paoli E."/>
            <person name="Dittami S."/>
            <person name="Maumus F."/>
            <person name="Michel G."/>
            <person name="Kersting A."/>
            <person name="Lauritano C."/>
            <person name="Lohaus R."/>
            <person name="Toepel M."/>
            <person name="Tonon T."/>
            <person name="Vanneste K."/>
            <person name="Amirebrahimi M."/>
            <person name="Brakel J."/>
            <person name="Bostroem C."/>
            <person name="Chovatia M."/>
            <person name="Grimwood J."/>
            <person name="Jenkins J.W."/>
            <person name="Jueterbock A."/>
            <person name="Mraz A."/>
            <person name="Stam W.T."/>
            <person name="Tice H."/>
            <person name="Bornberg-Bauer E."/>
            <person name="Green P.J."/>
            <person name="Pearson G.A."/>
            <person name="Procaccini G."/>
            <person name="Duarte C.M."/>
            <person name="Schmutz J."/>
            <person name="Reusch T.B.H."/>
            <person name="Van de Peer Y."/>
        </authorList>
    </citation>
    <scope>NUCLEOTIDE SEQUENCE [LARGE SCALE GENOMIC DNA]</scope>
    <source>
        <strain evidence="8">cv. Finnish</strain>
    </source>
</reference>
<feature type="domain" description="XRCC4 N-terminal" evidence="6">
    <location>
        <begin position="25"/>
        <end position="118"/>
    </location>
</feature>
<evidence type="ECO:0000259" key="6">
    <source>
        <dbReference type="Pfam" id="PF06632"/>
    </source>
</evidence>
<evidence type="ECO:0000256" key="1">
    <source>
        <dbReference type="ARBA" id="ARBA00004123"/>
    </source>
</evidence>
<dbReference type="OMA" id="FLMESNI"/>
<dbReference type="Gene3D" id="2.170.210.10">
    <property type="entry name" value="DNA double-strand break repair and VJ recombination XRCC4, N-terminal"/>
    <property type="match status" value="1"/>
</dbReference>
<dbReference type="PANTHER" id="PTHR28559">
    <property type="entry name" value="DNA REPAIR PROTEIN XRCC4"/>
    <property type="match status" value="1"/>
</dbReference>
<evidence type="ECO:0000313" key="7">
    <source>
        <dbReference type="EMBL" id="KMZ58103.1"/>
    </source>
</evidence>
<dbReference type="Gene3D" id="1.20.5.370">
    <property type="match status" value="1"/>
</dbReference>
<dbReference type="PANTHER" id="PTHR28559:SF1">
    <property type="entry name" value="DNA REPAIR PROTEIN XRCC4"/>
    <property type="match status" value="1"/>
</dbReference>
<organism evidence="7 8">
    <name type="scientific">Zostera marina</name>
    <name type="common">Eelgrass</name>
    <dbReference type="NCBI Taxonomy" id="29655"/>
    <lineage>
        <taxon>Eukaryota</taxon>
        <taxon>Viridiplantae</taxon>
        <taxon>Streptophyta</taxon>
        <taxon>Embryophyta</taxon>
        <taxon>Tracheophyta</taxon>
        <taxon>Spermatophyta</taxon>
        <taxon>Magnoliopsida</taxon>
        <taxon>Liliopsida</taxon>
        <taxon>Zosteraceae</taxon>
        <taxon>Zostera</taxon>
    </lineage>
</organism>
<comment type="subcellular location">
    <subcellularLocation>
        <location evidence="1">Nucleus</location>
    </subcellularLocation>
</comment>
<dbReference type="GO" id="GO:0010165">
    <property type="term" value="P:response to X-ray"/>
    <property type="evidence" value="ECO:0000318"/>
    <property type="project" value="GO_Central"/>
</dbReference>
<evidence type="ECO:0000313" key="8">
    <source>
        <dbReference type="Proteomes" id="UP000036987"/>
    </source>
</evidence>
<evidence type="ECO:0000256" key="2">
    <source>
        <dbReference type="ARBA" id="ARBA00022763"/>
    </source>
</evidence>
<dbReference type="GO" id="GO:0005958">
    <property type="term" value="C:DNA-dependent protein kinase-DNA ligase 4 complex"/>
    <property type="evidence" value="ECO:0000318"/>
    <property type="project" value="GO_Central"/>
</dbReference>
<keyword evidence="8" id="KW-1185">Reference proteome</keyword>
<keyword evidence="2" id="KW-0227">DNA damage</keyword>
<dbReference type="STRING" id="29655.A0A0K9NND8"/>
<protein>
    <submittedName>
        <fullName evidence="7">Putative DNA-repair protein XRCC4</fullName>
    </submittedName>
</protein>
<keyword evidence="5" id="KW-0175">Coiled coil</keyword>
<dbReference type="GO" id="GO:0003677">
    <property type="term" value="F:DNA binding"/>
    <property type="evidence" value="ECO:0007669"/>
    <property type="project" value="InterPro"/>
</dbReference>
<dbReference type="InterPro" id="IPR014751">
    <property type="entry name" value="XRCC4-like_C"/>
</dbReference>
<dbReference type="InterPro" id="IPR038051">
    <property type="entry name" value="XRCC4-like_N_sf"/>
</dbReference>
<name>A0A0K9NND8_ZOSMR</name>
<keyword evidence="3" id="KW-0234">DNA repair</keyword>
<evidence type="ECO:0000256" key="4">
    <source>
        <dbReference type="ARBA" id="ARBA00023242"/>
    </source>
</evidence>
<dbReference type="GO" id="GO:0006310">
    <property type="term" value="P:DNA recombination"/>
    <property type="evidence" value="ECO:0007669"/>
    <property type="project" value="InterPro"/>
</dbReference>
<proteinExistence type="predicted"/>
<keyword evidence="4" id="KW-0539">Nucleus</keyword>
<dbReference type="InterPro" id="IPR010585">
    <property type="entry name" value="DNA_repair_prot_XRCC4"/>
</dbReference>